<protein>
    <submittedName>
        <fullName evidence="2">Uncharacterized protein</fullName>
    </submittedName>
</protein>
<feature type="compositionally biased region" description="Polar residues" evidence="1">
    <location>
        <begin position="175"/>
        <end position="184"/>
    </location>
</feature>
<feature type="region of interest" description="Disordered" evidence="1">
    <location>
        <begin position="145"/>
        <end position="164"/>
    </location>
</feature>
<dbReference type="Proteomes" id="UP000184170">
    <property type="component" value="Unassembled WGS sequence"/>
</dbReference>
<keyword evidence="3" id="KW-1185">Reference proteome</keyword>
<name>A0A1M4V7W2_9GAMM</name>
<reference evidence="3" key="1">
    <citation type="submission" date="2016-11" db="EMBL/GenBank/DDBJ databases">
        <authorList>
            <person name="Varghese N."/>
            <person name="Submissions S."/>
        </authorList>
    </citation>
    <scope>NUCLEOTIDE SEQUENCE [LARGE SCALE GENOMIC DNA]</scope>
    <source>
        <strain evidence="3">CGMCC 1.7063</strain>
    </source>
</reference>
<gene>
    <name evidence="2" type="ORF">SAMN04487965_0347</name>
</gene>
<evidence type="ECO:0000313" key="2">
    <source>
        <dbReference type="EMBL" id="SHE64977.1"/>
    </source>
</evidence>
<proteinExistence type="predicted"/>
<dbReference type="STRING" id="494016.SAMN04487965_0347"/>
<evidence type="ECO:0000256" key="1">
    <source>
        <dbReference type="SAM" id="MobiDB-lite"/>
    </source>
</evidence>
<feature type="region of interest" description="Disordered" evidence="1">
    <location>
        <begin position="172"/>
        <end position="194"/>
    </location>
</feature>
<organism evidence="2 3">
    <name type="scientific">Microbulbifer donghaiensis</name>
    <dbReference type="NCBI Taxonomy" id="494016"/>
    <lineage>
        <taxon>Bacteria</taxon>
        <taxon>Pseudomonadati</taxon>
        <taxon>Pseudomonadota</taxon>
        <taxon>Gammaproteobacteria</taxon>
        <taxon>Cellvibrionales</taxon>
        <taxon>Microbulbiferaceae</taxon>
        <taxon>Microbulbifer</taxon>
    </lineage>
</organism>
<dbReference type="EMBL" id="FQVA01000001">
    <property type="protein sequence ID" value="SHE64977.1"/>
    <property type="molecule type" value="Genomic_DNA"/>
</dbReference>
<dbReference type="AlphaFoldDB" id="A0A1M4V7W2"/>
<sequence>MSRNPAGGLDAAPGQPVDPSYSQAALPGAEPGPAIHGRSRNCTASGATQSVVLKQPSLEQSPARPSMAGRKVVQRAVPLRALFSSSPPWGRARPGHPWPVAKLYSERCHSGRYSQAALPGAEPGPAIHGRSQSCTASGATQGVILKQPSLGPSPARPSMAGRETVQRAVLARRTVSPSESSVLRSTGACWGWRR</sequence>
<evidence type="ECO:0000313" key="3">
    <source>
        <dbReference type="Proteomes" id="UP000184170"/>
    </source>
</evidence>
<accession>A0A1M4V7W2</accession>
<feature type="region of interest" description="Disordered" evidence="1">
    <location>
        <begin position="1"/>
        <end position="48"/>
    </location>
</feature>